<evidence type="ECO:0000313" key="3">
    <source>
        <dbReference type="Proteomes" id="UP001595839"/>
    </source>
</evidence>
<proteinExistence type="predicted"/>
<evidence type="ECO:0000313" key="2">
    <source>
        <dbReference type="EMBL" id="MFC4501457.1"/>
    </source>
</evidence>
<comment type="caution">
    <text evidence="2">The sequence shown here is derived from an EMBL/GenBank/DDBJ whole genome shotgun (WGS) entry which is preliminary data.</text>
</comment>
<dbReference type="RefSeq" id="WP_381163851.1">
    <property type="nucleotide sequence ID" value="NZ_JBHSFK010000011.1"/>
</dbReference>
<name>A0ABV9ANN1_9ACTN</name>
<dbReference type="EMBL" id="JBHSFK010000011">
    <property type="protein sequence ID" value="MFC4501457.1"/>
    <property type="molecule type" value="Genomic_DNA"/>
</dbReference>
<gene>
    <name evidence="2" type="ORF">ACFPIH_18290</name>
</gene>
<organism evidence="2 3">
    <name type="scientific">Streptomyces vulcanius</name>
    <dbReference type="NCBI Taxonomy" id="1441876"/>
    <lineage>
        <taxon>Bacteria</taxon>
        <taxon>Bacillati</taxon>
        <taxon>Actinomycetota</taxon>
        <taxon>Actinomycetes</taxon>
        <taxon>Kitasatosporales</taxon>
        <taxon>Streptomycetaceae</taxon>
        <taxon>Streptomyces</taxon>
    </lineage>
</organism>
<sequence length="105" mass="10376">MTATEADKILSGGFARCASTGDPSTEGLGEGAFPLVTHGGKLSGRESAAAAGPAILIAGPAAFAPGATVRRSASVRRSTAPSDVLIESVPDRISPAGRTPEVSSQ</sequence>
<evidence type="ECO:0000256" key="1">
    <source>
        <dbReference type="SAM" id="MobiDB-lite"/>
    </source>
</evidence>
<protein>
    <submittedName>
        <fullName evidence="2">Uncharacterized protein</fullName>
    </submittedName>
</protein>
<dbReference type="Proteomes" id="UP001595839">
    <property type="component" value="Unassembled WGS sequence"/>
</dbReference>
<keyword evidence="3" id="KW-1185">Reference proteome</keyword>
<reference evidence="3" key="1">
    <citation type="journal article" date="2019" name="Int. J. Syst. Evol. Microbiol.">
        <title>The Global Catalogue of Microorganisms (GCM) 10K type strain sequencing project: providing services to taxonomists for standard genome sequencing and annotation.</title>
        <authorList>
            <consortium name="The Broad Institute Genomics Platform"/>
            <consortium name="The Broad Institute Genome Sequencing Center for Infectious Disease"/>
            <person name="Wu L."/>
            <person name="Ma J."/>
        </authorList>
    </citation>
    <scope>NUCLEOTIDE SEQUENCE [LARGE SCALE GENOMIC DNA]</scope>
    <source>
        <strain evidence="3">CGMCC 4.7177</strain>
    </source>
</reference>
<accession>A0ABV9ANN1</accession>
<feature type="region of interest" description="Disordered" evidence="1">
    <location>
        <begin position="86"/>
        <end position="105"/>
    </location>
</feature>